<protein>
    <recommendedName>
        <fullName evidence="6">Yip1 domain-containing protein</fullName>
    </recommendedName>
</protein>
<evidence type="ECO:0000256" key="3">
    <source>
        <dbReference type="ARBA" id="ARBA00022989"/>
    </source>
</evidence>
<feature type="domain" description="Yip1" evidence="6">
    <location>
        <begin position="11"/>
        <end position="158"/>
    </location>
</feature>
<name>A0A3N2R9M4_9RHOB</name>
<organism evidence="7 8">
    <name type="scientific">Histidinibacterium lentulum</name>
    <dbReference type="NCBI Taxonomy" id="2480588"/>
    <lineage>
        <taxon>Bacteria</taxon>
        <taxon>Pseudomonadati</taxon>
        <taxon>Pseudomonadota</taxon>
        <taxon>Alphaproteobacteria</taxon>
        <taxon>Rhodobacterales</taxon>
        <taxon>Paracoccaceae</taxon>
        <taxon>Histidinibacterium</taxon>
    </lineage>
</organism>
<feature type="transmembrane region" description="Helical" evidence="5">
    <location>
        <begin position="110"/>
        <end position="135"/>
    </location>
</feature>
<dbReference type="RefSeq" id="WP_123640515.1">
    <property type="nucleotide sequence ID" value="NZ_ML119081.1"/>
</dbReference>
<evidence type="ECO:0000256" key="4">
    <source>
        <dbReference type="ARBA" id="ARBA00023136"/>
    </source>
</evidence>
<dbReference type="GO" id="GO:0016020">
    <property type="term" value="C:membrane"/>
    <property type="evidence" value="ECO:0007669"/>
    <property type="project" value="UniProtKB-SubCell"/>
</dbReference>
<reference evidence="7 8" key="1">
    <citation type="submission" date="2018-10" db="EMBL/GenBank/DDBJ databases">
        <title>Histidinibacterium lentulum gen. nov., sp. nov., a marine bacterium from the culture broth of Picochlorum sp. 122.</title>
        <authorList>
            <person name="Wang G."/>
        </authorList>
    </citation>
    <scope>NUCLEOTIDE SEQUENCE [LARGE SCALE GENOMIC DNA]</scope>
    <source>
        <strain evidence="7 8">B17</strain>
    </source>
</reference>
<dbReference type="Proteomes" id="UP000268016">
    <property type="component" value="Unassembled WGS sequence"/>
</dbReference>
<feature type="transmembrane region" description="Helical" evidence="5">
    <location>
        <begin position="141"/>
        <end position="161"/>
    </location>
</feature>
<dbReference type="InterPro" id="IPR006977">
    <property type="entry name" value="Yip1_dom"/>
</dbReference>
<evidence type="ECO:0000256" key="5">
    <source>
        <dbReference type="SAM" id="Phobius"/>
    </source>
</evidence>
<evidence type="ECO:0000256" key="2">
    <source>
        <dbReference type="ARBA" id="ARBA00022692"/>
    </source>
</evidence>
<evidence type="ECO:0000256" key="1">
    <source>
        <dbReference type="ARBA" id="ARBA00004141"/>
    </source>
</evidence>
<gene>
    <name evidence="7" type="ORF">EAT49_01535</name>
</gene>
<dbReference type="Pfam" id="PF04893">
    <property type="entry name" value="Yip1"/>
    <property type="match status" value="1"/>
</dbReference>
<keyword evidence="3 5" id="KW-1133">Transmembrane helix</keyword>
<comment type="subcellular location">
    <subcellularLocation>
        <location evidence="1">Membrane</location>
        <topology evidence="1">Multi-pass membrane protein</topology>
    </subcellularLocation>
</comment>
<feature type="transmembrane region" description="Helical" evidence="5">
    <location>
        <begin position="31"/>
        <end position="51"/>
    </location>
</feature>
<keyword evidence="2 5" id="KW-0812">Transmembrane</keyword>
<feature type="transmembrane region" description="Helical" evidence="5">
    <location>
        <begin position="71"/>
        <end position="98"/>
    </location>
</feature>
<evidence type="ECO:0000313" key="7">
    <source>
        <dbReference type="EMBL" id="ROU04107.1"/>
    </source>
</evidence>
<dbReference type="AlphaFoldDB" id="A0A3N2R9M4"/>
<sequence length="167" mass="18259">MAVTTDIARTWRGPRRVMRDLLAKGEREDRAIVYLMAACVLLFMARWPVLVRAAEGIEPLPGQDGASLTQLLTYGFFATVMILPLMLYGIGALAHLAARALGGRGTFYRARLALFWALLAASPVALLHGLVRGFIGPGFEAMLTGALWVGVFLWFWIAGLIEAERGI</sequence>
<accession>A0A3N2R9M4</accession>
<proteinExistence type="predicted"/>
<keyword evidence="8" id="KW-1185">Reference proteome</keyword>
<keyword evidence="4 5" id="KW-0472">Membrane</keyword>
<evidence type="ECO:0000313" key="8">
    <source>
        <dbReference type="Proteomes" id="UP000268016"/>
    </source>
</evidence>
<comment type="caution">
    <text evidence="7">The sequence shown here is derived from an EMBL/GenBank/DDBJ whole genome shotgun (WGS) entry which is preliminary data.</text>
</comment>
<dbReference type="EMBL" id="RDRB01000001">
    <property type="protein sequence ID" value="ROU04107.1"/>
    <property type="molecule type" value="Genomic_DNA"/>
</dbReference>
<dbReference type="OrthoDB" id="7771437at2"/>
<evidence type="ECO:0000259" key="6">
    <source>
        <dbReference type="Pfam" id="PF04893"/>
    </source>
</evidence>